<protein>
    <submittedName>
        <fullName evidence="4">Fic family protein</fullName>
    </submittedName>
</protein>
<evidence type="ECO:0000256" key="1">
    <source>
        <dbReference type="PIRSR" id="PIRSR640198-1"/>
    </source>
</evidence>
<dbReference type="SUPFAM" id="SSF140931">
    <property type="entry name" value="Fic-like"/>
    <property type="match status" value="1"/>
</dbReference>
<evidence type="ECO:0000259" key="3">
    <source>
        <dbReference type="PROSITE" id="PS51459"/>
    </source>
</evidence>
<dbReference type="PANTHER" id="PTHR13504">
    <property type="entry name" value="FIDO DOMAIN-CONTAINING PROTEIN DDB_G0283145"/>
    <property type="match status" value="1"/>
</dbReference>
<feature type="binding site" evidence="2">
    <location>
        <begin position="217"/>
        <end position="224"/>
    </location>
    <ligand>
        <name>ATP</name>
        <dbReference type="ChEBI" id="CHEBI:30616"/>
    </ligand>
</feature>
<dbReference type="SUPFAM" id="SSF46785">
    <property type="entry name" value="Winged helix' DNA-binding domain"/>
    <property type="match status" value="1"/>
</dbReference>
<dbReference type="PANTHER" id="PTHR13504:SF38">
    <property type="entry name" value="FIDO DOMAIN-CONTAINING PROTEIN"/>
    <property type="match status" value="1"/>
</dbReference>
<name>A0A7H0H831_9ACTN</name>
<dbReference type="Gene3D" id="1.10.3290.10">
    <property type="entry name" value="Fido-like domain"/>
    <property type="match status" value="1"/>
</dbReference>
<keyword evidence="2" id="KW-0067">ATP-binding</keyword>
<organism evidence="4 5">
    <name type="scientific">Tessaracoccus defluvii</name>
    <dbReference type="NCBI Taxonomy" id="1285901"/>
    <lineage>
        <taxon>Bacteria</taxon>
        <taxon>Bacillati</taxon>
        <taxon>Actinomycetota</taxon>
        <taxon>Actinomycetes</taxon>
        <taxon>Propionibacteriales</taxon>
        <taxon>Propionibacteriaceae</taxon>
        <taxon>Tessaracoccus</taxon>
    </lineage>
</organism>
<gene>
    <name evidence="4" type="ORF">H9L22_04755</name>
</gene>
<dbReference type="RefSeq" id="WP_187721797.1">
    <property type="nucleotide sequence ID" value="NZ_BAABBL010000002.1"/>
</dbReference>
<accession>A0A7H0H831</accession>
<dbReference type="EMBL" id="CP060789">
    <property type="protein sequence ID" value="QNP56697.1"/>
    <property type="molecule type" value="Genomic_DNA"/>
</dbReference>
<dbReference type="InterPro" id="IPR036597">
    <property type="entry name" value="Fido-like_dom_sf"/>
</dbReference>
<reference evidence="4 5" key="1">
    <citation type="submission" date="2020-08" db="EMBL/GenBank/DDBJ databases">
        <title>Genome sequence of Tessaracoccus defluvii JCM 17540T.</title>
        <authorList>
            <person name="Hyun D.-W."/>
            <person name="Bae J.-W."/>
        </authorList>
    </citation>
    <scope>NUCLEOTIDE SEQUENCE [LARGE SCALE GENOMIC DNA]</scope>
    <source>
        <strain evidence="4 5">JCM 17540</strain>
    </source>
</reference>
<dbReference type="Proteomes" id="UP000516117">
    <property type="component" value="Chromosome"/>
</dbReference>
<evidence type="ECO:0000313" key="4">
    <source>
        <dbReference type="EMBL" id="QNP56697.1"/>
    </source>
</evidence>
<feature type="active site" evidence="1">
    <location>
        <position position="213"/>
    </location>
</feature>
<sequence>MSEGWPVAGSETIHWKDQWRPYVAAVLPSIAGRDLADVLSGDIAVEVGAAQQSIVDFDAAFASEFGGLGIETIDTVLVRSEAASSSQIEHLTVSAKQLALAEHGSSRSGNARLVHANAVAMADALAEERPLDTALADRMQADLLGETGLHLGIREEPVWIGTSGSSPHGADYVAPHHGRVAASLDDLWRFLAQPTALPLAQIAVGHAQFENIHPYVDGNGRVGRALIHRHLRRTGLARTVTVPVSAGLLADPRGYVEALTQLRAGDPVPIVLAFTRATRVATALGRELIDDLAALRDAWQLRLTARSDSVAWRIADALVGRPAISANSAAERFSVTPAAARTAIQALVDAGILRQASTGSRNRVWVAEEVTAAYDRLAVLIGRRRPY</sequence>
<dbReference type="Pfam" id="PF02661">
    <property type="entry name" value="Fic"/>
    <property type="match status" value="1"/>
</dbReference>
<dbReference type="InterPro" id="IPR036390">
    <property type="entry name" value="WH_DNA-bd_sf"/>
</dbReference>
<dbReference type="InterPro" id="IPR040198">
    <property type="entry name" value="Fido_containing"/>
</dbReference>
<dbReference type="KEGG" id="tdf:H9L22_04755"/>
<keyword evidence="2" id="KW-0547">Nucleotide-binding</keyword>
<dbReference type="AlphaFoldDB" id="A0A7H0H831"/>
<dbReference type="PROSITE" id="PS51459">
    <property type="entry name" value="FIDO"/>
    <property type="match status" value="1"/>
</dbReference>
<evidence type="ECO:0000313" key="5">
    <source>
        <dbReference type="Proteomes" id="UP000516117"/>
    </source>
</evidence>
<proteinExistence type="predicted"/>
<dbReference type="GO" id="GO:0005524">
    <property type="term" value="F:ATP binding"/>
    <property type="evidence" value="ECO:0007669"/>
    <property type="project" value="UniProtKB-KW"/>
</dbReference>
<keyword evidence="5" id="KW-1185">Reference proteome</keyword>
<evidence type="ECO:0000256" key="2">
    <source>
        <dbReference type="PIRSR" id="PIRSR640198-2"/>
    </source>
</evidence>
<feature type="domain" description="Fido" evidence="3">
    <location>
        <begin position="131"/>
        <end position="277"/>
    </location>
</feature>
<dbReference type="InterPro" id="IPR003812">
    <property type="entry name" value="Fido"/>
</dbReference>